<dbReference type="Proteomes" id="UP000053902">
    <property type="component" value="Unassembled WGS sequence"/>
</dbReference>
<feature type="transmembrane region" description="Helical" evidence="19">
    <location>
        <begin position="46"/>
        <end position="66"/>
    </location>
</feature>
<keyword evidence="3 17" id="KW-0813">Transport</keyword>
<dbReference type="GO" id="GO:0042773">
    <property type="term" value="P:ATP synthesis coupled electron transport"/>
    <property type="evidence" value="ECO:0007669"/>
    <property type="project" value="TreeGrafter"/>
</dbReference>
<keyword evidence="8" id="KW-1278">Translocase</keyword>
<sequence>MSRHPKLWMSLGLCFLFGQAHAAWDVNMPVGVTDVSRSVFNLHMAIFWICVVIGALVFGVMIYSMIAHRRSKRPQSSNFHENTKVEVAWTVIPLVILVVMAVPATQTLIHIYDPSESDVDIQVTGYQWKWHYKYLGEDVEFFSNLTTPREQINNLSPKGEHYLLEVDEPMVIPTGAKVRFLITAADVIHSWWVPALAVKKDAIPGFINESWTRVEEPGIYRGQCTELCGKDHGFMPVVVDVRSPEDYAVWLAEKKEEAAKLAELTSKEWTLEELSERGEQVYRTACVACHQATGEGMPPTFPALKGSPLVTQDREGHINIVVNGKPGTSMAAFGKQLSEVDLAAVITYERNAWGNDTGEMVTPKDVLDFKQADEATQ</sequence>
<dbReference type="GO" id="GO:0005886">
    <property type="term" value="C:plasma membrane"/>
    <property type="evidence" value="ECO:0007669"/>
    <property type="project" value="UniProtKB-SubCell"/>
</dbReference>
<keyword evidence="11 16" id="KW-0408">Iron</keyword>
<feature type="transmembrane region" description="Helical" evidence="19">
    <location>
        <begin position="87"/>
        <end position="112"/>
    </location>
</feature>
<feature type="signal peptide" evidence="20">
    <location>
        <begin position="1"/>
        <end position="22"/>
    </location>
</feature>
<evidence type="ECO:0000256" key="16">
    <source>
        <dbReference type="PROSITE-ProRule" id="PRU00433"/>
    </source>
</evidence>
<dbReference type="PROSITE" id="PS51007">
    <property type="entry name" value="CYTC"/>
    <property type="match status" value="1"/>
</dbReference>
<dbReference type="PANTHER" id="PTHR22888:SF9">
    <property type="entry name" value="CYTOCHROME C OXIDASE SUBUNIT 2"/>
    <property type="match status" value="1"/>
</dbReference>
<evidence type="ECO:0000313" key="25">
    <source>
        <dbReference type="Proteomes" id="UP000053902"/>
    </source>
</evidence>
<dbReference type="InterPro" id="IPR001505">
    <property type="entry name" value="Copper_CuA"/>
</dbReference>
<evidence type="ECO:0000313" key="24">
    <source>
        <dbReference type="EMBL" id="CDZ95197.1"/>
    </source>
</evidence>
<dbReference type="NCBIfam" id="TIGR02866">
    <property type="entry name" value="CoxB"/>
    <property type="match status" value="1"/>
</dbReference>
<dbReference type="InterPro" id="IPR002429">
    <property type="entry name" value="CcO_II-like_C"/>
</dbReference>
<dbReference type="InterPro" id="IPR036257">
    <property type="entry name" value="Cyt_c_oxidase_su2_TM_sf"/>
</dbReference>
<dbReference type="GO" id="GO:0016491">
    <property type="term" value="F:oxidoreductase activity"/>
    <property type="evidence" value="ECO:0007669"/>
    <property type="project" value="InterPro"/>
</dbReference>
<evidence type="ECO:0000256" key="14">
    <source>
        <dbReference type="ARBA" id="ARBA00024688"/>
    </source>
</evidence>
<dbReference type="InterPro" id="IPR045187">
    <property type="entry name" value="CcO_II"/>
</dbReference>
<accession>A0A078LY15</accession>
<dbReference type="SUPFAM" id="SSF49503">
    <property type="entry name" value="Cupredoxins"/>
    <property type="match status" value="1"/>
</dbReference>
<dbReference type="HOGENOM" id="CLU_036876_2_2_6"/>
<keyword evidence="25" id="KW-1185">Reference proteome</keyword>
<dbReference type="InterPro" id="IPR011759">
    <property type="entry name" value="Cyt_c_oxidase_su2_TM_dom"/>
</dbReference>
<dbReference type="InterPro" id="IPR009056">
    <property type="entry name" value="Cyt_c-like_dom"/>
</dbReference>
<keyword evidence="10 19" id="KW-1133">Transmembrane helix</keyword>
<dbReference type="OrthoDB" id="9781261at2"/>
<reference evidence="24 25" key="1">
    <citation type="submission" date="2014-07" db="EMBL/GenBank/DDBJ databases">
        <authorList>
            <person name="Urmite Genomes Urmite Genomes"/>
        </authorList>
    </citation>
    <scope>NUCLEOTIDE SEQUENCE [LARGE SCALE GENOMIC DNA]</scope>
    <source>
        <strain evidence="24 25">20_BN</strain>
    </source>
</reference>
<evidence type="ECO:0000256" key="3">
    <source>
        <dbReference type="ARBA" id="ARBA00022448"/>
    </source>
</evidence>
<comment type="catalytic activity">
    <reaction evidence="15 18">
        <text>4 Fe(II)-[cytochrome c] + O2 + 8 H(+)(in) = 4 Fe(III)-[cytochrome c] + 2 H2O + 4 H(+)(out)</text>
        <dbReference type="Rhea" id="RHEA:11436"/>
        <dbReference type="Rhea" id="RHEA-COMP:10350"/>
        <dbReference type="Rhea" id="RHEA-COMP:14399"/>
        <dbReference type="ChEBI" id="CHEBI:15377"/>
        <dbReference type="ChEBI" id="CHEBI:15378"/>
        <dbReference type="ChEBI" id="CHEBI:15379"/>
        <dbReference type="ChEBI" id="CHEBI:29033"/>
        <dbReference type="ChEBI" id="CHEBI:29034"/>
        <dbReference type="EC" id="7.1.1.9"/>
    </reaction>
</comment>
<name>A0A078LY15_9PSED</name>
<dbReference type="PROSITE" id="PS50857">
    <property type="entry name" value="COX2_CUA"/>
    <property type="match status" value="1"/>
</dbReference>
<dbReference type="PRINTS" id="PR01166">
    <property type="entry name" value="CYCOXIDASEII"/>
</dbReference>
<dbReference type="GO" id="GO:0005507">
    <property type="term" value="F:copper ion binding"/>
    <property type="evidence" value="ECO:0007669"/>
    <property type="project" value="InterPro"/>
</dbReference>
<evidence type="ECO:0000256" key="17">
    <source>
        <dbReference type="RuleBase" id="RU000456"/>
    </source>
</evidence>
<evidence type="ECO:0000256" key="15">
    <source>
        <dbReference type="ARBA" id="ARBA00047816"/>
    </source>
</evidence>
<evidence type="ECO:0000256" key="12">
    <source>
        <dbReference type="ARBA" id="ARBA00023008"/>
    </source>
</evidence>
<evidence type="ECO:0000256" key="1">
    <source>
        <dbReference type="ARBA" id="ARBA00004141"/>
    </source>
</evidence>
<dbReference type="SUPFAM" id="SSF46626">
    <property type="entry name" value="Cytochrome c"/>
    <property type="match status" value="1"/>
</dbReference>
<dbReference type="EC" id="7.1.1.9" evidence="18"/>
<dbReference type="Gene3D" id="1.10.760.10">
    <property type="entry name" value="Cytochrome c-like domain"/>
    <property type="match status" value="1"/>
</dbReference>
<dbReference type="SUPFAM" id="SSF81464">
    <property type="entry name" value="Cytochrome c oxidase subunit II-like, transmembrane region"/>
    <property type="match status" value="1"/>
</dbReference>
<evidence type="ECO:0000256" key="7">
    <source>
        <dbReference type="ARBA" id="ARBA00022723"/>
    </source>
</evidence>
<feature type="domain" description="Cytochrome c" evidence="23">
    <location>
        <begin position="273"/>
        <end position="353"/>
    </location>
</feature>
<dbReference type="InterPro" id="IPR014222">
    <property type="entry name" value="Cyt_c_oxidase_su2"/>
</dbReference>
<evidence type="ECO:0000256" key="9">
    <source>
        <dbReference type="ARBA" id="ARBA00022982"/>
    </source>
</evidence>
<comment type="cofactor">
    <cofactor evidence="18">
        <name>Cu cation</name>
        <dbReference type="ChEBI" id="CHEBI:23378"/>
    </cofactor>
    <text evidence="18">Binds a copper A center.</text>
</comment>
<evidence type="ECO:0000259" key="22">
    <source>
        <dbReference type="PROSITE" id="PS50999"/>
    </source>
</evidence>
<comment type="similarity">
    <text evidence="2 17">Belongs to the cytochrome c oxidase subunit 2 family.</text>
</comment>
<dbReference type="STRING" id="1499686.BN1079_02530"/>
<feature type="domain" description="Cytochrome oxidase subunit II transmembrane region profile" evidence="22">
    <location>
        <begin position="20"/>
        <end position="115"/>
    </location>
</feature>
<evidence type="ECO:0000256" key="4">
    <source>
        <dbReference type="ARBA" id="ARBA00022617"/>
    </source>
</evidence>
<evidence type="ECO:0000259" key="21">
    <source>
        <dbReference type="PROSITE" id="PS50857"/>
    </source>
</evidence>
<evidence type="ECO:0000256" key="18">
    <source>
        <dbReference type="RuleBase" id="RU004024"/>
    </source>
</evidence>
<dbReference type="PANTHER" id="PTHR22888">
    <property type="entry name" value="CYTOCHROME C OXIDASE, SUBUNIT II"/>
    <property type="match status" value="1"/>
</dbReference>
<keyword evidence="20" id="KW-0732">Signal</keyword>
<dbReference type="PROSITE" id="PS50999">
    <property type="entry name" value="COX2_TM"/>
    <property type="match status" value="1"/>
</dbReference>
<dbReference type="AlphaFoldDB" id="A0A078LY15"/>
<organism evidence="24 25">
    <name type="scientific">Pseudomonas saudiphocaensis</name>
    <dbReference type="NCBI Taxonomy" id="1499686"/>
    <lineage>
        <taxon>Bacteria</taxon>
        <taxon>Pseudomonadati</taxon>
        <taxon>Pseudomonadota</taxon>
        <taxon>Gammaproteobacteria</taxon>
        <taxon>Pseudomonadales</taxon>
        <taxon>Pseudomonadaceae</taxon>
        <taxon>Pseudomonas</taxon>
    </lineage>
</organism>
<feature type="domain" description="Cytochrome oxidase subunit II copper A binding" evidence="21">
    <location>
        <begin position="116"/>
        <end position="253"/>
    </location>
</feature>
<dbReference type="InterPro" id="IPR008972">
    <property type="entry name" value="Cupredoxin"/>
</dbReference>
<dbReference type="GO" id="GO:0020037">
    <property type="term" value="F:heme binding"/>
    <property type="evidence" value="ECO:0007669"/>
    <property type="project" value="InterPro"/>
</dbReference>
<dbReference type="EMBL" id="CCSF01000001">
    <property type="protein sequence ID" value="CDZ95197.1"/>
    <property type="molecule type" value="Genomic_DNA"/>
</dbReference>
<keyword evidence="5 17" id="KW-0679">Respiratory chain</keyword>
<dbReference type="GO" id="GO:0004129">
    <property type="term" value="F:cytochrome-c oxidase activity"/>
    <property type="evidence" value="ECO:0007669"/>
    <property type="project" value="UniProtKB-EC"/>
</dbReference>
<evidence type="ECO:0000256" key="20">
    <source>
        <dbReference type="SAM" id="SignalP"/>
    </source>
</evidence>
<keyword evidence="12 18" id="KW-0186">Copper</keyword>
<evidence type="ECO:0000256" key="2">
    <source>
        <dbReference type="ARBA" id="ARBA00007866"/>
    </source>
</evidence>
<evidence type="ECO:0000256" key="10">
    <source>
        <dbReference type="ARBA" id="ARBA00022989"/>
    </source>
</evidence>
<evidence type="ECO:0000256" key="6">
    <source>
        <dbReference type="ARBA" id="ARBA00022692"/>
    </source>
</evidence>
<dbReference type="Pfam" id="PF00116">
    <property type="entry name" value="COX2"/>
    <property type="match status" value="1"/>
</dbReference>
<comment type="function">
    <text evidence="14 18">Subunits I and II form the functional core of the enzyme complex. Electrons originating in cytochrome c are transferred via heme a and Cu(A) to the binuclear center formed by heme a3 and Cu(B).</text>
</comment>
<dbReference type="eggNOG" id="COG1622">
    <property type="taxonomic scope" value="Bacteria"/>
</dbReference>
<keyword evidence="7 16" id="KW-0479">Metal-binding</keyword>
<dbReference type="Pfam" id="PF02790">
    <property type="entry name" value="COX2_TM"/>
    <property type="match status" value="1"/>
</dbReference>
<gene>
    <name evidence="24" type="primary">coxB</name>
    <name evidence="24" type="ORF">BN1079_02530</name>
</gene>
<dbReference type="RefSeq" id="WP_037024758.1">
    <property type="nucleotide sequence ID" value="NZ_CCSF01000001.1"/>
</dbReference>
<keyword evidence="4 16" id="KW-0349">Heme</keyword>
<evidence type="ECO:0000256" key="19">
    <source>
        <dbReference type="SAM" id="Phobius"/>
    </source>
</evidence>
<evidence type="ECO:0000256" key="13">
    <source>
        <dbReference type="ARBA" id="ARBA00023136"/>
    </source>
</evidence>
<dbReference type="Pfam" id="PF13442">
    <property type="entry name" value="Cytochrome_CBB3"/>
    <property type="match status" value="1"/>
</dbReference>
<dbReference type="Gene3D" id="1.10.287.90">
    <property type="match status" value="1"/>
</dbReference>
<evidence type="ECO:0000259" key="23">
    <source>
        <dbReference type="PROSITE" id="PS51007"/>
    </source>
</evidence>
<dbReference type="Gene3D" id="2.60.40.420">
    <property type="entry name" value="Cupredoxins - blue copper proteins"/>
    <property type="match status" value="1"/>
</dbReference>
<evidence type="ECO:0000256" key="8">
    <source>
        <dbReference type="ARBA" id="ARBA00022967"/>
    </source>
</evidence>
<keyword evidence="9 17" id="KW-0249">Electron transport</keyword>
<proteinExistence type="inferred from homology"/>
<comment type="subcellular location">
    <subcellularLocation>
        <location evidence="17">Cell membrane</location>
        <topology evidence="17">Multi-pass membrane protein</topology>
    </subcellularLocation>
    <subcellularLocation>
        <location evidence="1">Membrane</location>
        <topology evidence="1">Multi-pass membrane protein</topology>
    </subcellularLocation>
</comment>
<feature type="chain" id="PRO_5043118340" description="Cytochrome c oxidase subunit 2" evidence="20">
    <location>
        <begin position="23"/>
        <end position="377"/>
    </location>
</feature>
<keyword evidence="6 17" id="KW-0812">Transmembrane</keyword>
<keyword evidence="13 19" id="KW-0472">Membrane</keyword>
<dbReference type="PROSITE" id="PS00078">
    <property type="entry name" value="COX2"/>
    <property type="match status" value="1"/>
</dbReference>
<evidence type="ECO:0000256" key="11">
    <source>
        <dbReference type="ARBA" id="ARBA00023004"/>
    </source>
</evidence>
<evidence type="ECO:0000256" key="5">
    <source>
        <dbReference type="ARBA" id="ARBA00022660"/>
    </source>
</evidence>
<dbReference type="InterPro" id="IPR036909">
    <property type="entry name" value="Cyt_c-like_dom_sf"/>
</dbReference>
<protein>
    <recommendedName>
        <fullName evidence="18">Cytochrome c oxidase subunit 2</fullName>
        <ecNumber evidence="18">7.1.1.9</ecNumber>
    </recommendedName>
</protein>